<organism evidence="1 2">
    <name type="scientific">Celeribacter marinus</name>
    <dbReference type="NCBI Taxonomy" id="1397108"/>
    <lineage>
        <taxon>Bacteria</taxon>
        <taxon>Pseudomonadati</taxon>
        <taxon>Pseudomonadota</taxon>
        <taxon>Alphaproteobacteria</taxon>
        <taxon>Rhodobacterales</taxon>
        <taxon>Roseobacteraceae</taxon>
        <taxon>Celeribacter</taxon>
    </lineage>
</organism>
<evidence type="ECO:0000313" key="1">
    <source>
        <dbReference type="EMBL" id="ALI56402.1"/>
    </source>
</evidence>
<dbReference type="PATRIC" id="fig|1397108.4.peg.2509"/>
<gene>
    <name evidence="1" type="ORF">IMCC12053_2455</name>
</gene>
<name>A0A0P0ADT7_9RHOB</name>
<accession>A0A0P0ADT7</accession>
<evidence type="ECO:0000313" key="2">
    <source>
        <dbReference type="Proteomes" id="UP000064920"/>
    </source>
</evidence>
<sequence length="47" mass="5143">MCELNVTNHPFVCADGGICGQFLVNAQVTGRREPLTCKKGHPMRCPL</sequence>
<dbReference type="KEGG" id="cmar:IMCC12053_2455"/>
<dbReference type="EMBL" id="CP012023">
    <property type="protein sequence ID" value="ALI56402.1"/>
    <property type="molecule type" value="Genomic_DNA"/>
</dbReference>
<dbReference type="Proteomes" id="UP000064920">
    <property type="component" value="Chromosome"/>
</dbReference>
<protein>
    <submittedName>
        <fullName evidence="1">Uncharacterized protein</fullName>
    </submittedName>
</protein>
<proteinExistence type="predicted"/>
<keyword evidence="2" id="KW-1185">Reference proteome</keyword>
<reference evidence="1 2" key="1">
    <citation type="submission" date="2015-05" db="EMBL/GenBank/DDBJ databases">
        <authorList>
            <person name="Wang D.B."/>
            <person name="Wang M."/>
        </authorList>
    </citation>
    <scope>NUCLEOTIDE SEQUENCE [LARGE SCALE GENOMIC DNA]</scope>
    <source>
        <strain evidence="1 2">IMCC 12053</strain>
    </source>
</reference>
<dbReference type="STRING" id="1397108.IMCC12053_2455"/>
<dbReference type="AlphaFoldDB" id="A0A0P0ADT7"/>